<gene>
    <name evidence="4" type="ORF">C8N24_4808</name>
</gene>
<feature type="transmembrane region" description="Helical" evidence="1">
    <location>
        <begin position="321"/>
        <end position="342"/>
    </location>
</feature>
<feature type="signal peptide" evidence="2">
    <location>
        <begin position="1"/>
        <end position="28"/>
    </location>
</feature>
<reference evidence="4 5" key="1">
    <citation type="submission" date="2018-10" db="EMBL/GenBank/DDBJ databases">
        <title>Genomic Encyclopedia of Archaeal and Bacterial Type Strains, Phase II (KMG-II): from individual species to whole genera.</title>
        <authorList>
            <person name="Goeker M."/>
        </authorList>
    </citation>
    <scope>NUCLEOTIDE SEQUENCE [LARGE SCALE GENOMIC DNA]</scope>
    <source>
        <strain evidence="4 5">DSM 14954</strain>
    </source>
</reference>
<dbReference type="Pfam" id="PF13487">
    <property type="entry name" value="HD_5"/>
    <property type="match status" value="1"/>
</dbReference>
<sequence length="564" mass="59914">MTRLAKVAGALVAVVALVAALTPALERAETTTIDMRFGVRGTQPVSGLVVVGIDERSFTELDEQWPFPRSLHARMVDRLREAGARQIVYDVQFTEPSEDPDEDLALYDAIGRAQRVILATGEVDDDGRTRVLGGDENLARAGGARAAASTFPTDPGGAIRRYAREDTRLPTIPALVGERLGAPVRDERALIDFRGPTGTIPTYSFADVLEGDASALRGKIVVVGATAPALQDVHPTSAPGGRQMPGAEIQANAIWTALHGNPLRAIPGWVAFVLAVALAAVAAVAVRFLGPLRGSAVAVGAGLLYAVAAQLAFSAGTVLTVAVPLVALALTLAVSLLVRAVAERSARARVSRYNAELEAAVHARTKDLAATQLEVVARLARAAELHDDDTGEHIDRMSRMCGEVALELGLPPTRAETIRYAAVLHDVGKIGVPDEILRKPARLTDDEMTTMRRHVIEGALLLDGSPSPVLQIAQIIVDTHHERWDGTGYPNGLAGDAIPLEGRIAAVCDVFDALTHERPYKEAWSVERACEEVERLRGTHFDPAVADALLAVVRRRAGAGAVTV</sequence>
<dbReference type="Gene3D" id="1.10.3210.10">
    <property type="entry name" value="Hypothetical protein af1432"/>
    <property type="match status" value="1"/>
</dbReference>
<feature type="chain" id="PRO_5024981304" evidence="2">
    <location>
        <begin position="29"/>
        <end position="564"/>
    </location>
</feature>
<organism evidence="4 5">
    <name type="scientific">Solirubrobacter pauli</name>
    <dbReference type="NCBI Taxonomy" id="166793"/>
    <lineage>
        <taxon>Bacteria</taxon>
        <taxon>Bacillati</taxon>
        <taxon>Actinomycetota</taxon>
        <taxon>Thermoleophilia</taxon>
        <taxon>Solirubrobacterales</taxon>
        <taxon>Solirubrobacteraceae</taxon>
        <taxon>Solirubrobacter</taxon>
    </lineage>
</organism>
<dbReference type="Proteomes" id="UP000278962">
    <property type="component" value="Unassembled WGS sequence"/>
</dbReference>
<evidence type="ECO:0000256" key="2">
    <source>
        <dbReference type="SAM" id="SignalP"/>
    </source>
</evidence>
<keyword evidence="1" id="KW-0472">Membrane</keyword>
<dbReference type="InterPro" id="IPR037522">
    <property type="entry name" value="HD_GYP_dom"/>
</dbReference>
<feature type="transmembrane region" description="Helical" evidence="1">
    <location>
        <begin position="296"/>
        <end position="315"/>
    </location>
</feature>
<dbReference type="PROSITE" id="PS51832">
    <property type="entry name" value="HD_GYP"/>
    <property type="match status" value="1"/>
</dbReference>
<evidence type="ECO:0000259" key="3">
    <source>
        <dbReference type="PROSITE" id="PS51832"/>
    </source>
</evidence>
<dbReference type="SMART" id="SM00471">
    <property type="entry name" value="HDc"/>
    <property type="match status" value="1"/>
</dbReference>
<evidence type="ECO:0000313" key="5">
    <source>
        <dbReference type="Proteomes" id="UP000278962"/>
    </source>
</evidence>
<keyword evidence="1" id="KW-1133">Transmembrane helix</keyword>
<dbReference type="Pfam" id="PF05226">
    <property type="entry name" value="CHASE2"/>
    <property type="match status" value="1"/>
</dbReference>
<protein>
    <submittedName>
        <fullName evidence="4">HD domain-containing protein</fullName>
    </submittedName>
</protein>
<evidence type="ECO:0000313" key="4">
    <source>
        <dbReference type="EMBL" id="RKQ86793.1"/>
    </source>
</evidence>
<evidence type="ECO:0000256" key="1">
    <source>
        <dbReference type="SAM" id="Phobius"/>
    </source>
</evidence>
<feature type="transmembrane region" description="Helical" evidence="1">
    <location>
        <begin position="269"/>
        <end position="289"/>
    </location>
</feature>
<dbReference type="InterPro" id="IPR052020">
    <property type="entry name" value="Cyclic_di-GMP/3'3'-cGAMP_PDE"/>
</dbReference>
<name>A0A660L4F3_9ACTN</name>
<proteinExistence type="predicted"/>
<dbReference type="EMBL" id="RBIL01000002">
    <property type="protein sequence ID" value="RKQ86793.1"/>
    <property type="molecule type" value="Genomic_DNA"/>
</dbReference>
<keyword evidence="2" id="KW-0732">Signal</keyword>
<dbReference type="SUPFAM" id="SSF109604">
    <property type="entry name" value="HD-domain/PDEase-like"/>
    <property type="match status" value="1"/>
</dbReference>
<dbReference type="RefSeq" id="WP_170179358.1">
    <property type="nucleotide sequence ID" value="NZ_RBIL01000002.1"/>
</dbReference>
<keyword evidence="5" id="KW-1185">Reference proteome</keyword>
<dbReference type="PANTHER" id="PTHR45228">
    <property type="entry name" value="CYCLIC DI-GMP PHOSPHODIESTERASE TM_0186-RELATED"/>
    <property type="match status" value="1"/>
</dbReference>
<feature type="domain" description="HD-GYP" evidence="3">
    <location>
        <begin position="368"/>
        <end position="564"/>
    </location>
</feature>
<comment type="caution">
    <text evidence="4">The sequence shown here is derived from an EMBL/GenBank/DDBJ whole genome shotgun (WGS) entry which is preliminary data.</text>
</comment>
<accession>A0A660L4F3</accession>
<dbReference type="InterPro" id="IPR003607">
    <property type="entry name" value="HD/PDEase_dom"/>
</dbReference>
<dbReference type="InterPro" id="IPR007890">
    <property type="entry name" value="CHASE2"/>
</dbReference>
<dbReference type="SMART" id="SM01080">
    <property type="entry name" value="CHASE2"/>
    <property type="match status" value="1"/>
</dbReference>
<dbReference type="AlphaFoldDB" id="A0A660L4F3"/>
<dbReference type="CDD" id="cd00077">
    <property type="entry name" value="HDc"/>
    <property type="match status" value="1"/>
</dbReference>
<keyword evidence="1" id="KW-0812">Transmembrane</keyword>